<evidence type="ECO:0008006" key="3">
    <source>
        <dbReference type="Google" id="ProtNLM"/>
    </source>
</evidence>
<sequence length="291" mass="31088">MTFSLSVLDSISVAGKAGRANEDRFGHGNGFAFVLDGATGLGDRQFMEGFGSDAAWMADFAAARLQTLMAADCDVRTVIRGIITEARDAFRAVAGDQPRHAWPLCALSMLRATPEGLQFLGYGDSAVYLLEDDATEGHVLIPILGAYDNEQAAARRHVERNGGIGAAGIATGDPVTMEGLRQARARQNTPGGPIWTFGMVPEAADHLLIEPVEITGPATAIVCSDGLADLVALYRAYDPAGLVRAAGDKGLASLVDELRHFERKIDPDGLQYPRYKQSDDTTALLVRIERS</sequence>
<proteinExistence type="predicted"/>
<name>A0ABS4E390_9HYPH</name>
<reference evidence="1 2" key="1">
    <citation type="submission" date="2021-03" db="EMBL/GenBank/DDBJ databases">
        <title>Genomic Encyclopedia of Type Strains, Phase IV (KMG-IV): sequencing the most valuable type-strain genomes for metagenomic binning, comparative biology and taxonomic classification.</title>
        <authorList>
            <person name="Goeker M."/>
        </authorList>
    </citation>
    <scope>NUCLEOTIDE SEQUENCE [LARGE SCALE GENOMIC DNA]</scope>
    <source>
        <strain evidence="1 2">DSM 21600</strain>
    </source>
</reference>
<comment type="caution">
    <text evidence="1">The sequence shown here is derived from an EMBL/GenBank/DDBJ whole genome shotgun (WGS) entry which is preliminary data.</text>
</comment>
<dbReference type="Proteomes" id="UP000759443">
    <property type="component" value="Unassembled WGS sequence"/>
</dbReference>
<accession>A0ABS4E390</accession>
<dbReference type="RefSeq" id="WP_209947239.1">
    <property type="nucleotide sequence ID" value="NZ_JAGGJU010000011.1"/>
</dbReference>
<dbReference type="InterPro" id="IPR036457">
    <property type="entry name" value="PPM-type-like_dom_sf"/>
</dbReference>
<dbReference type="Gene3D" id="3.60.40.10">
    <property type="entry name" value="PPM-type phosphatase domain"/>
    <property type="match status" value="1"/>
</dbReference>
<dbReference type="EMBL" id="JAGGJU010000011">
    <property type="protein sequence ID" value="MBP1852400.1"/>
    <property type="molecule type" value="Genomic_DNA"/>
</dbReference>
<organism evidence="1 2">
    <name type="scientific">Rhizobium halophytocola</name>
    <dbReference type="NCBI Taxonomy" id="735519"/>
    <lineage>
        <taxon>Bacteria</taxon>
        <taxon>Pseudomonadati</taxon>
        <taxon>Pseudomonadota</taxon>
        <taxon>Alphaproteobacteria</taxon>
        <taxon>Hyphomicrobiales</taxon>
        <taxon>Rhizobiaceae</taxon>
        <taxon>Rhizobium/Agrobacterium group</taxon>
        <taxon>Rhizobium</taxon>
    </lineage>
</organism>
<evidence type="ECO:0000313" key="1">
    <source>
        <dbReference type="EMBL" id="MBP1852400.1"/>
    </source>
</evidence>
<dbReference type="SUPFAM" id="SSF81606">
    <property type="entry name" value="PP2C-like"/>
    <property type="match status" value="1"/>
</dbReference>
<evidence type="ECO:0000313" key="2">
    <source>
        <dbReference type="Proteomes" id="UP000759443"/>
    </source>
</evidence>
<protein>
    <recommendedName>
        <fullName evidence="3">Protein phosphatase 2C domain-containing protein</fullName>
    </recommendedName>
</protein>
<gene>
    <name evidence="1" type="ORF">J2Z17_003857</name>
</gene>
<keyword evidence="2" id="KW-1185">Reference proteome</keyword>